<feature type="region of interest" description="Disordered" evidence="1">
    <location>
        <begin position="181"/>
        <end position="205"/>
    </location>
</feature>
<evidence type="ECO:0000256" key="1">
    <source>
        <dbReference type="SAM" id="MobiDB-lite"/>
    </source>
</evidence>
<dbReference type="AlphaFoldDB" id="A0A517ZFX9"/>
<reference evidence="4 5" key="1">
    <citation type="submission" date="2019-02" db="EMBL/GenBank/DDBJ databases">
        <title>Deep-cultivation of Planctomycetes and their phenomic and genomic characterization uncovers novel biology.</title>
        <authorList>
            <person name="Wiegand S."/>
            <person name="Jogler M."/>
            <person name="Boedeker C."/>
            <person name="Pinto D."/>
            <person name="Vollmers J."/>
            <person name="Rivas-Marin E."/>
            <person name="Kohn T."/>
            <person name="Peeters S.H."/>
            <person name="Heuer A."/>
            <person name="Rast P."/>
            <person name="Oberbeckmann S."/>
            <person name="Bunk B."/>
            <person name="Jeske O."/>
            <person name="Meyerdierks A."/>
            <person name="Storesund J.E."/>
            <person name="Kallscheuer N."/>
            <person name="Luecker S."/>
            <person name="Lage O.M."/>
            <person name="Pohl T."/>
            <person name="Merkel B.J."/>
            <person name="Hornburger P."/>
            <person name="Mueller R.-W."/>
            <person name="Bruemmer F."/>
            <person name="Labrenz M."/>
            <person name="Spormann A.M."/>
            <person name="Op den Camp H."/>
            <person name="Overmann J."/>
            <person name="Amann R."/>
            <person name="Jetten M.S.M."/>
            <person name="Mascher T."/>
            <person name="Medema M.H."/>
            <person name="Devos D.P."/>
            <person name="Kaster A.-K."/>
            <person name="Ovreas L."/>
            <person name="Rohde M."/>
            <person name="Galperin M.Y."/>
            <person name="Jogler C."/>
        </authorList>
    </citation>
    <scope>NUCLEOTIDE SEQUENCE [LARGE SCALE GENOMIC DNA]</scope>
    <source>
        <strain evidence="4 5">Mal4</strain>
    </source>
</reference>
<sequence>MPVTTHRALPPEIRDIQDEMEEIARSYGLDFFKTIFEMLDYEELSMFAAYGGFPVRYPHWRFGAEYDELMKSYSYGLSKIYEMVINTDPCYAYLLSANAITDQKLVIAHVYGHCDFFKNNAWFAGTNRKMLDSMANHAARVNRYIDRHGYEAVEQFIDACLSLEDLIDPYSVHIRRRPDSARVQAEAEKRRREQEKDDPGLPEARGKFRAKEYMDSFINPPDVLEREEEERRRDVEQREAARSFPEEPQRDVLLFLLEYAPLKDWQRDVLTIIRDEAYYFAPQGQTKIMNEGWASYWHSKIMTSHGLTDAEVIDYADHHSGTMAMSPQRLNPYKIGIELFKDIEERWNRGQFGPEWDECDDLHTRKNWDRQLGLGREKIFEIRRVHNDITFIDTYLTEDFCRKHKLFMFAYNENSGDYEIASREFEAVKQQLLFSLTNFGRPFIYVVDGNYRNRGEMYLKHDYAGIELKQDYARDCLINLQKLWGRPVHIETVVDDEPAVLSYDGSSHEVRAAS</sequence>
<dbReference type="OrthoDB" id="9784270at2"/>
<dbReference type="PANTHER" id="PTHR30029">
    <property type="entry name" value="STAGE V SPORULATION PROTEIN R"/>
    <property type="match status" value="1"/>
</dbReference>
<protein>
    <submittedName>
        <fullName evidence="4">SpoVR family protein</fullName>
    </submittedName>
</protein>
<dbReference type="Pfam" id="PF04293">
    <property type="entry name" value="SpoVR"/>
    <property type="match status" value="1"/>
</dbReference>
<dbReference type="InterPro" id="IPR007390">
    <property type="entry name" value="Spore_V_R"/>
</dbReference>
<evidence type="ECO:0000313" key="4">
    <source>
        <dbReference type="EMBL" id="QDU41387.1"/>
    </source>
</evidence>
<dbReference type="PANTHER" id="PTHR30029:SF2">
    <property type="entry name" value="STAGE V SPORULATION PROTEIN R"/>
    <property type="match status" value="1"/>
</dbReference>
<dbReference type="EMBL" id="CP036275">
    <property type="protein sequence ID" value="QDU41387.1"/>
    <property type="molecule type" value="Genomic_DNA"/>
</dbReference>
<accession>A0A517ZFX9</accession>
<feature type="domain" description="SpoVR-like C-terminal" evidence="3">
    <location>
        <begin position="442"/>
        <end position="493"/>
    </location>
</feature>
<organism evidence="4 5">
    <name type="scientific">Maioricimonas rarisocia</name>
    <dbReference type="NCBI Taxonomy" id="2528026"/>
    <lineage>
        <taxon>Bacteria</taxon>
        <taxon>Pseudomonadati</taxon>
        <taxon>Planctomycetota</taxon>
        <taxon>Planctomycetia</taxon>
        <taxon>Planctomycetales</taxon>
        <taxon>Planctomycetaceae</taxon>
        <taxon>Maioricimonas</taxon>
    </lineage>
</organism>
<dbReference type="Pfam" id="PF24755">
    <property type="entry name" value="SpoVR_C"/>
    <property type="match status" value="1"/>
</dbReference>
<dbReference type="Proteomes" id="UP000320496">
    <property type="component" value="Chromosome"/>
</dbReference>
<evidence type="ECO:0000259" key="3">
    <source>
        <dbReference type="Pfam" id="PF24755"/>
    </source>
</evidence>
<evidence type="ECO:0000259" key="2">
    <source>
        <dbReference type="Pfam" id="PF04293"/>
    </source>
</evidence>
<gene>
    <name evidence="4" type="ORF">Mal4_57540</name>
</gene>
<dbReference type="InterPro" id="IPR057008">
    <property type="entry name" value="SpoVR-like_C"/>
</dbReference>
<proteinExistence type="predicted"/>
<dbReference type="RefSeq" id="WP_145372723.1">
    <property type="nucleotide sequence ID" value="NZ_CP036275.1"/>
</dbReference>
<dbReference type="InterPro" id="IPR056174">
    <property type="entry name" value="SpoVR_N"/>
</dbReference>
<dbReference type="KEGG" id="mri:Mal4_57540"/>
<feature type="region of interest" description="Disordered" evidence="1">
    <location>
        <begin position="221"/>
        <end position="244"/>
    </location>
</feature>
<evidence type="ECO:0000313" key="5">
    <source>
        <dbReference type="Proteomes" id="UP000320496"/>
    </source>
</evidence>
<feature type="domain" description="SpoVR protein-like N-terminal" evidence="2">
    <location>
        <begin position="12"/>
        <end position="440"/>
    </location>
</feature>
<feature type="compositionally biased region" description="Basic and acidic residues" evidence="1">
    <location>
        <begin position="229"/>
        <end position="244"/>
    </location>
</feature>
<name>A0A517ZFX9_9PLAN</name>
<keyword evidence="5" id="KW-1185">Reference proteome</keyword>